<dbReference type="PANTHER" id="PTHR43649:SF12">
    <property type="entry name" value="DIACETYLCHITOBIOSE BINDING PROTEIN DASA"/>
    <property type="match status" value="1"/>
</dbReference>
<feature type="signal peptide" evidence="1">
    <location>
        <begin position="1"/>
        <end position="26"/>
    </location>
</feature>
<dbReference type="InterPro" id="IPR006059">
    <property type="entry name" value="SBP"/>
</dbReference>
<reference evidence="2 3" key="1">
    <citation type="submission" date="2023-04" db="EMBL/GenBank/DDBJ databases">
        <title>Genome Encyclopedia of Bacteria and Archaea VI: Functional Genomics of Type Strains.</title>
        <authorList>
            <person name="Whitman W."/>
        </authorList>
    </citation>
    <scope>NUCLEOTIDE SEQUENCE [LARGE SCALE GENOMIC DNA]</scope>
    <source>
        <strain evidence="2 3">SG_E_30_P1</strain>
    </source>
</reference>
<feature type="chain" id="PRO_5047295392" evidence="1">
    <location>
        <begin position="27"/>
        <end position="428"/>
    </location>
</feature>
<dbReference type="RefSeq" id="WP_322133967.1">
    <property type="nucleotide sequence ID" value="NZ_CP085036.1"/>
</dbReference>
<dbReference type="SUPFAM" id="SSF53850">
    <property type="entry name" value="Periplasmic binding protein-like II"/>
    <property type="match status" value="1"/>
</dbReference>
<keyword evidence="2" id="KW-0813">Transport</keyword>
<organism evidence="2 3">
    <name type="scientific">Antiquaquibacter oligotrophicus</name>
    <dbReference type="NCBI Taxonomy" id="2880260"/>
    <lineage>
        <taxon>Bacteria</taxon>
        <taxon>Bacillati</taxon>
        <taxon>Actinomycetota</taxon>
        <taxon>Actinomycetes</taxon>
        <taxon>Micrococcales</taxon>
        <taxon>Microbacteriaceae</taxon>
        <taxon>Antiquaquibacter</taxon>
    </lineage>
</organism>
<evidence type="ECO:0000313" key="2">
    <source>
        <dbReference type="EMBL" id="MDH6181659.1"/>
    </source>
</evidence>
<comment type="caution">
    <text evidence="2">The sequence shown here is derived from an EMBL/GenBank/DDBJ whole genome shotgun (WGS) entry which is preliminary data.</text>
</comment>
<dbReference type="EMBL" id="JARXVQ010000001">
    <property type="protein sequence ID" value="MDH6181659.1"/>
    <property type="molecule type" value="Genomic_DNA"/>
</dbReference>
<sequence>MFVSTRSRSRTVAAIGLLIATSAVLAACGRADSTPEATRAAVDDEPATGVVDVWAPSGDANYLDTLLEGFRDDNPDATVNVTVIPVNEYVQKIQAAIASDTLPDVALVKADGTLLSGTWSAVPDGLVELEDFFPGTLALGQIDGVQYLVPWYNNVRVLLYRSDFAEKAGVEAPTTWDEWVPFLEGLREGGAAQPFGSDVSWGTDTGLFVSTLAKSAGAELVSEDGTEWQVDTPEMHAAFEQYQALFADGLTSPDGPTFLDQVSSFTSGQIGSLVTGPWVLAQFNEAVGEEWMQDNLGVAMLPAGPAGSVGMLVGGGWTVSDSSDNPDAAWKVIRYLGQVDTELQQYEGFGSLPPRTTAWEEADLTDDAYLEPFFEQMETASASPAIATWDQFTKMLGGQAEKMIRGGVSIDDVLAEGQSLADSIGTGR</sequence>
<keyword evidence="1" id="KW-0732">Signal</keyword>
<keyword evidence="2" id="KW-0762">Sugar transport</keyword>
<gene>
    <name evidence="2" type="ORF">M2152_001841</name>
</gene>
<dbReference type="InterPro" id="IPR050490">
    <property type="entry name" value="Bact_solute-bd_prot1"/>
</dbReference>
<dbReference type="Gene3D" id="3.40.190.10">
    <property type="entry name" value="Periplasmic binding protein-like II"/>
    <property type="match status" value="2"/>
</dbReference>
<dbReference type="Proteomes" id="UP001160142">
    <property type="component" value="Unassembled WGS sequence"/>
</dbReference>
<dbReference type="Pfam" id="PF01547">
    <property type="entry name" value="SBP_bac_1"/>
    <property type="match status" value="1"/>
</dbReference>
<accession>A0ABT6KR35</accession>
<evidence type="ECO:0000313" key="3">
    <source>
        <dbReference type="Proteomes" id="UP001160142"/>
    </source>
</evidence>
<protein>
    <submittedName>
        <fullName evidence="2">Multiple sugar transport system substrate-binding protein</fullName>
    </submittedName>
</protein>
<name>A0ABT6KR35_9MICO</name>
<evidence type="ECO:0000256" key="1">
    <source>
        <dbReference type="SAM" id="SignalP"/>
    </source>
</evidence>
<dbReference type="PROSITE" id="PS51257">
    <property type="entry name" value="PROKAR_LIPOPROTEIN"/>
    <property type="match status" value="1"/>
</dbReference>
<keyword evidence="3" id="KW-1185">Reference proteome</keyword>
<dbReference type="PANTHER" id="PTHR43649">
    <property type="entry name" value="ARABINOSE-BINDING PROTEIN-RELATED"/>
    <property type="match status" value="1"/>
</dbReference>
<proteinExistence type="predicted"/>